<name>A0ABQ8X4R5_9EUKA</name>
<protein>
    <submittedName>
        <fullName evidence="2">Uncharacterized protein</fullName>
    </submittedName>
</protein>
<dbReference type="EMBL" id="JAOAOG010000333">
    <property type="protein sequence ID" value="KAJ6227648.1"/>
    <property type="molecule type" value="Genomic_DNA"/>
</dbReference>
<evidence type="ECO:0000256" key="1">
    <source>
        <dbReference type="SAM" id="Phobius"/>
    </source>
</evidence>
<keyword evidence="1" id="KW-0472">Membrane</keyword>
<sequence>MKLPFIIFNPYEIIGKYLTTTKRVLFWDVFLLLFFLVSQLFLFTNSFKFLLPRSFRRNQFLKKVATFFGLLNFYFLISCWIPLDQQMVSPIWQFQSSFWFKLMFFIGWLFVLIQLPLYYSATLFDFSKTFQRFFRSGTTDQINPLKSILSQDNSPIFFDPICCQNNVHRSNSFCWKSHTLPLNFFFFNIRRYQEWSKIHAFFNSVSLEQKSVLTLQPKNFEKKVLKDLQKFNE</sequence>
<feature type="transmembrane region" description="Helical" evidence="1">
    <location>
        <begin position="103"/>
        <end position="126"/>
    </location>
</feature>
<proteinExistence type="predicted"/>
<evidence type="ECO:0000313" key="2">
    <source>
        <dbReference type="EMBL" id="KAJ6227648.1"/>
    </source>
</evidence>
<keyword evidence="1" id="KW-1133">Transmembrane helix</keyword>
<gene>
    <name evidence="2" type="ORF">M0813_09550</name>
</gene>
<keyword evidence="1" id="KW-0812">Transmembrane</keyword>
<reference evidence="2" key="1">
    <citation type="submission" date="2022-08" db="EMBL/GenBank/DDBJ databases">
        <title>Novel sulfate-reducing endosymbionts in the free-living metamonad Anaeramoeba.</title>
        <authorList>
            <person name="Jerlstrom-Hultqvist J."/>
            <person name="Cepicka I."/>
            <person name="Gallot-Lavallee L."/>
            <person name="Salas-Leiva D."/>
            <person name="Curtis B.A."/>
            <person name="Zahonova K."/>
            <person name="Pipaliya S."/>
            <person name="Dacks J."/>
            <person name="Roger A.J."/>
        </authorList>
    </citation>
    <scope>NUCLEOTIDE SEQUENCE</scope>
    <source>
        <strain evidence="2">Schooner1</strain>
    </source>
</reference>
<feature type="transmembrane region" description="Helical" evidence="1">
    <location>
        <begin position="64"/>
        <end position="83"/>
    </location>
</feature>
<keyword evidence="3" id="KW-1185">Reference proteome</keyword>
<feature type="transmembrane region" description="Helical" evidence="1">
    <location>
        <begin position="24"/>
        <end position="43"/>
    </location>
</feature>
<organism evidence="2 3">
    <name type="scientific">Anaeramoeba flamelloides</name>
    <dbReference type="NCBI Taxonomy" id="1746091"/>
    <lineage>
        <taxon>Eukaryota</taxon>
        <taxon>Metamonada</taxon>
        <taxon>Anaeramoebidae</taxon>
        <taxon>Anaeramoeba</taxon>
    </lineage>
</organism>
<evidence type="ECO:0000313" key="3">
    <source>
        <dbReference type="Proteomes" id="UP001150062"/>
    </source>
</evidence>
<comment type="caution">
    <text evidence="2">The sequence shown here is derived from an EMBL/GenBank/DDBJ whole genome shotgun (WGS) entry which is preliminary data.</text>
</comment>
<accession>A0ABQ8X4R5</accession>
<dbReference type="Proteomes" id="UP001150062">
    <property type="component" value="Unassembled WGS sequence"/>
</dbReference>